<feature type="domain" description="Reverse transcriptase" evidence="1">
    <location>
        <begin position="177"/>
        <end position="455"/>
    </location>
</feature>
<dbReference type="SUPFAM" id="SSF56672">
    <property type="entry name" value="DNA/RNA polymerases"/>
    <property type="match status" value="1"/>
</dbReference>
<dbReference type="PANTHER" id="PTHR46890">
    <property type="entry name" value="NON-LTR RETROLELEMENT REVERSE TRANSCRIPTASE-LIKE PROTEIN-RELATED"/>
    <property type="match status" value="1"/>
</dbReference>
<dbReference type="CDD" id="cd01650">
    <property type="entry name" value="RT_nLTR_like"/>
    <property type="match status" value="1"/>
</dbReference>
<evidence type="ECO:0000313" key="3">
    <source>
        <dbReference type="Proteomes" id="UP001281410"/>
    </source>
</evidence>
<keyword evidence="3" id="KW-1185">Reference proteome</keyword>
<dbReference type="Pfam" id="PF00078">
    <property type="entry name" value="RVT_1"/>
    <property type="match status" value="1"/>
</dbReference>
<organism evidence="2 3">
    <name type="scientific">Dipteronia sinensis</name>
    <dbReference type="NCBI Taxonomy" id="43782"/>
    <lineage>
        <taxon>Eukaryota</taxon>
        <taxon>Viridiplantae</taxon>
        <taxon>Streptophyta</taxon>
        <taxon>Embryophyta</taxon>
        <taxon>Tracheophyta</taxon>
        <taxon>Spermatophyta</taxon>
        <taxon>Magnoliopsida</taxon>
        <taxon>eudicotyledons</taxon>
        <taxon>Gunneridae</taxon>
        <taxon>Pentapetalae</taxon>
        <taxon>rosids</taxon>
        <taxon>malvids</taxon>
        <taxon>Sapindales</taxon>
        <taxon>Sapindaceae</taxon>
        <taxon>Hippocastanoideae</taxon>
        <taxon>Acereae</taxon>
        <taxon>Dipteronia</taxon>
    </lineage>
</organism>
<name>A0AAE0EE87_9ROSI</name>
<proteinExistence type="predicted"/>
<dbReference type="InterPro" id="IPR000477">
    <property type="entry name" value="RT_dom"/>
</dbReference>
<dbReference type="InterPro" id="IPR052343">
    <property type="entry name" value="Retrotransposon-Effector_Assoc"/>
</dbReference>
<dbReference type="PROSITE" id="PS50878">
    <property type="entry name" value="RT_POL"/>
    <property type="match status" value="1"/>
</dbReference>
<dbReference type="InterPro" id="IPR043502">
    <property type="entry name" value="DNA/RNA_pol_sf"/>
</dbReference>
<dbReference type="AlphaFoldDB" id="A0AAE0EE87"/>
<accession>A0AAE0EE87</accession>
<protein>
    <recommendedName>
        <fullName evidence="1">Reverse transcriptase domain-containing protein</fullName>
    </recommendedName>
</protein>
<evidence type="ECO:0000313" key="2">
    <source>
        <dbReference type="EMBL" id="KAK3224602.1"/>
    </source>
</evidence>
<dbReference type="EMBL" id="JANJYJ010000002">
    <property type="protein sequence ID" value="KAK3224602.1"/>
    <property type="molecule type" value="Genomic_DNA"/>
</dbReference>
<sequence length="522" mass="58996">MMDNARNGWTECKATGSQGFVLFSKVKSVKGRLKNWAQTLKKKDNSLRDLKVKLAENSRFFHCVANARRKANYIGDILFDGAVCSNLAQVREGVLNHFKTHYRSKAKARPKIHSLSLRQISDRQNKELEEDFSRDEVWEALSNCDGNKAPGPDGINLNFVKKNWDVIREDFMSFLKEFHKDGVIVKDLNRTFIALIPKIAKPETMKDFRPISFVGSMYKVLVKILANRLRKVMNTIIGEAQMAFVKQCQIVDSFVIASEIIHNWKKDSKGGLVVKLDFEKAYDSVDHSFLDSILGGMGFGLKWRKWMNYCISSPVLSVLVNGSPTEEFSLERGLRQGDPLSPFLFNIVIEALNCLFKKALGLKMLSGAVFDRNSVHMSHLQFTDDTILFLEPNMDFLLASKRILRCSELASGLRINFHKSCLVKVGKKGIMDSVWAKVIGCKQASLPISYLGLPLGANPSSIACWNPIIQKIEKRLAPWKMRFLSKGGQLVLIKAVLSSIPTYYLSMFKFPIGVANKIEKLQ</sequence>
<gene>
    <name evidence="2" type="ORF">Dsin_004464</name>
</gene>
<dbReference type="Proteomes" id="UP001281410">
    <property type="component" value="Unassembled WGS sequence"/>
</dbReference>
<evidence type="ECO:0000259" key="1">
    <source>
        <dbReference type="PROSITE" id="PS50878"/>
    </source>
</evidence>
<reference evidence="2" key="1">
    <citation type="journal article" date="2023" name="Plant J.">
        <title>Genome sequences and population genomics provide insights into the demographic history, inbreeding, and mutation load of two 'living fossil' tree species of Dipteronia.</title>
        <authorList>
            <person name="Feng Y."/>
            <person name="Comes H.P."/>
            <person name="Chen J."/>
            <person name="Zhu S."/>
            <person name="Lu R."/>
            <person name="Zhang X."/>
            <person name="Li P."/>
            <person name="Qiu J."/>
            <person name="Olsen K.M."/>
            <person name="Qiu Y."/>
        </authorList>
    </citation>
    <scope>NUCLEOTIDE SEQUENCE</scope>
    <source>
        <strain evidence="2">NBL</strain>
    </source>
</reference>
<comment type="caution">
    <text evidence="2">The sequence shown here is derived from an EMBL/GenBank/DDBJ whole genome shotgun (WGS) entry which is preliminary data.</text>
</comment>
<dbReference type="PANTHER" id="PTHR46890:SF50">
    <property type="entry name" value="RNA-DIRECTED DNA POLYMERASE, EUKARYOTA, REVERSE TRANSCRIPTASE ZINC-BINDING DOMAIN PROTEIN-RELATED"/>
    <property type="match status" value="1"/>
</dbReference>